<dbReference type="PANTHER" id="PTHR43280">
    <property type="entry name" value="ARAC-FAMILY TRANSCRIPTIONAL REGULATOR"/>
    <property type="match status" value="1"/>
</dbReference>
<keyword evidence="6" id="KW-1185">Reference proteome</keyword>
<evidence type="ECO:0000259" key="4">
    <source>
        <dbReference type="PROSITE" id="PS01124"/>
    </source>
</evidence>
<evidence type="ECO:0000256" key="1">
    <source>
        <dbReference type="ARBA" id="ARBA00023015"/>
    </source>
</evidence>
<name>A0A1V9G7E4_9BACT</name>
<dbReference type="SUPFAM" id="SSF51215">
    <property type="entry name" value="Regulatory protein AraC"/>
    <property type="match status" value="1"/>
</dbReference>
<comment type="caution">
    <text evidence="5">The sequence shown here is derived from an EMBL/GenBank/DDBJ whole genome shotgun (WGS) entry which is preliminary data.</text>
</comment>
<keyword evidence="3" id="KW-0804">Transcription</keyword>
<dbReference type="SMART" id="SM00342">
    <property type="entry name" value="HTH_ARAC"/>
    <property type="match status" value="1"/>
</dbReference>
<dbReference type="EMBL" id="LVYD01000002">
    <property type="protein sequence ID" value="OQP66533.1"/>
    <property type="molecule type" value="Genomic_DNA"/>
</dbReference>
<dbReference type="InterPro" id="IPR009057">
    <property type="entry name" value="Homeodomain-like_sf"/>
</dbReference>
<evidence type="ECO:0000313" key="6">
    <source>
        <dbReference type="Proteomes" id="UP000192796"/>
    </source>
</evidence>
<dbReference type="InterPro" id="IPR037923">
    <property type="entry name" value="HTH-like"/>
</dbReference>
<dbReference type="STRING" id="1703345.A3860_13700"/>
<keyword evidence="1" id="KW-0805">Transcription regulation</keyword>
<protein>
    <recommendedName>
        <fullName evidence="4">HTH araC/xylS-type domain-containing protein</fullName>
    </recommendedName>
</protein>
<accession>A0A1V9G7E4</accession>
<dbReference type="InterPro" id="IPR003313">
    <property type="entry name" value="AraC-bd"/>
</dbReference>
<dbReference type="Pfam" id="PF12833">
    <property type="entry name" value="HTH_18"/>
    <property type="match status" value="1"/>
</dbReference>
<dbReference type="PANTHER" id="PTHR43280:SF28">
    <property type="entry name" value="HTH-TYPE TRANSCRIPTIONAL ACTIVATOR RHAS"/>
    <property type="match status" value="1"/>
</dbReference>
<dbReference type="PROSITE" id="PS01124">
    <property type="entry name" value="HTH_ARAC_FAMILY_2"/>
    <property type="match status" value="1"/>
</dbReference>
<evidence type="ECO:0000256" key="2">
    <source>
        <dbReference type="ARBA" id="ARBA00023125"/>
    </source>
</evidence>
<gene>
    <name evidence="5" type="ORF">A3860_13700</name>
</gene>
<dbReference type="GO" id="GO:0003700">
    <property type="term" value="F:DNA-binding transcription factor activity"/>
    <property type="evidence" value="ECO:0007669"/>
    <property type="project" value="InterPro"/>
</dbReference>
<sequence>MGYFYTIKEYFHTMKKDYLAQPVELVLKEPAAICPRGKHSVSFFELVYIVSGTGTQTINGSNFKYKQGNLFLLAPEDAHCFTFLTKTQLFFIRFNKVFFHSNTLSSAFWRRLEQTLENASRLPGSILKNREEHAFIGHLMHCLLAEFRNKNIYSQELMQLLIQSIMTVVGRNLLQQIPLPINEKTEDKAAGIIQFVHQHIYEPEKLKTAHLSRVFGAAETYIGRYFKNETGKTLSEYIAQYKLQLIENRLKHSNMRIHEIAGEFGFTDKSHLNRFFQKGKGVTPSAYRKASS</sequence>
<evidence type="ECO:0000313" key="5">
    <source>
        <dbReference type="EMBL" id="OQP66533.1"/>
    </source>
</evidence>
<dbReference type="Proteomes" id="UP000192796">
    <property type="component" value="Unassembled WGS sequence"/>
</dbReference>
<dbReference type="Gene3D" id="1.10.10.60">
    <property type="entry name" value="Homeodomain-like"/>
    <property type="match status" value="2"/>
</dbReference>
<dbReference type="AlphaFoldDB" id="A0A1V9G7E4"/>
<dbReference type="Pfam" id="PF02311">
    <property type="entry name" value="AraC_binding"/>
    <property type="match status" value="1"/>
</dbReference>
<dbReference type="GO" id="GO:0043565">
    <property type="term" value="F:sequence-specific DNA binding"/>
    <property type="evidence" value="ECO:0007669"/>
    <property type="project" value="InterPro"/>
</dbReference>
<proteinExistence type="predicted"/>
<reference evidence="5 6" key="1">
    <citation type="submission" date="2016-03" db="EMBL/GenBank/DDBJ databases">
        <title>Niastella vici sp. nov., isolated from farmland soil.</title>
        <authorList>
            <person name="Chen L."/>
            <person name="Wang D."/>
            <person name="Yang S."/>
            <person name="Wang G."/>
        </authorList>
    </citation>
    <scope>NUCLEOTIDE SEQUENCE [LARGE SCALE GENOMIC DNA]</scope>
    <source>
        <strain evidence="5 6">DJ57</strain>
    </source>
</reference>
<dbReference type="InterPro" id="IPR018060">
    <property type="entry name" value="HTH_AraC"/>
</dbReference>
<dbReference type="SUPFAM" id="SSF46689">
    <property type="entry name" value="Homeodomain-like"/>
    <property type="match status" value="1"/>
</dbReference>
<dbReference type="InterPro" id="IPR014710">
    <property type="entry name" value="RmlC-like_jellyroll"/>
</dbReference>
<dbReference type="Gene3D" id="2.60.120.10">
    <property type="entry name" value="Jelly Rolls"/>
    <property type="match status" value="1"/>
</dbReference>
<organism evidence="5 6">
    <name type="scientific">Niastella vici</name>
    <dbReference type="NCBI Taxonomy" id="1703345"/>
    <lineage>
        <taxon>Bacteria</taxon>
        <taxon>Pseudomonadati</taxon>
        <taxon>Bacteroidota</taxon>
        <taxon>Chitinophagia</taxon>
        <taxon>Chitinophagales</taxon>
        <taxon>Chitinophagaceae</taxon>
        <taxon>Niastella</taxon>
    </lineage>
</organism>
<feature type="domain" description="HTH araC/xylS-type" evidence="4">
    <location>
        <begin position="190"/>
        <end position="290"/>
    </location>
</feature>
<evidence type="ECO:0000256" key="3">
    <source>
        <dbReference type="ARBA" id="ARBA00023163"/>
    </source>
</evidence>
<keyword evidence="2" id="KW-0238">DNA-binding</keyword>